<reference evidence="1 2" key="2">
    <citation type="submission" date="2009-02" db="EMBL/GenBank/DDBJ databases">
        <title>Draft genome sequence of Clostridium asparagiforme (DSM 15981).</title>
        <authorList>
            <person name="Sudarsanam P."/>
            <person name="Ley R."/>
            <person name="Guruge J."/>
            <person name="Turnbaugh P.J."/>
            <person name="Mahowald M."/>
            <person name="Liep D."/>
            <person name="Gordon J."/>
        </authorList>
    </citation>
    <scope>NUCLEOTIDE SEQUENCE [LARGE SCALE GENOMIC DNA]</scope>
    <source>
        <strain evidence="1 2">DSM 15981</strain>
    </source>
</reference>
<dbReference type="HOGENOM" id="CLU_3197893_0_0_9"/>
<protein>
    <submittedName>
        <fullName evidence="1">Uncharacterized protein</fullName>
    </submittedName>
</protein>
<dbReference type="AlphaFoldDB" id="C0D632"/>
<name>C0D632_9FIRM</name>
<gene>
    <name evidence="1" type="ORF">CLOSTASPAR_04728</name>
</gene>
<reference evidence="1 2" key="1">
    <citation type="submission" date="2009-01" db="EMBL/GenBank/DDBJ databases">
        <authorList>
            <person name="Fulton L."/>
            <person name="Clifton S."/>
            <person name="Fulton B."/>
            <person name="Xu J."/>
            <person name="Minx P."/>
            <person name="Pepin K.H."/>
            <person name="Johnson M."/>
            <person name="Bhonagiri V."/>
            <person name="Nash W.E."/>
            <person name="Mardis E.R."/>
            <person name="Wilson R.K."/>
        </authorList>
    </citation>
    <scope>NUCLEOTIDE SEQUENCE [LARGE SCALE GENOMIC DNA]</scope>
    <source>
        <strain evidence="1 2">DSM 15981</strain>
    </source>
</reference>
<evidence type="ECO:0000313" key="2">
    <source>
        <dbReference type="Proteomes" id="UP000004756"/>
    </source>
</evidence>
<dbReference type="Proteomes" id="UP000004756">
    <property type="component" value="Unassembled WGS sequence"/>
</dbReference>
<keyword evidence="2" id="KW-1185">Reference proteome</keyword>
<comment type="caution">
    <text evidence="1">The sequence shown here is derived from an EMBL/GenBank/DDBJ whole genome shotgun (WGS) entry which is preliminary data.</text>
</comment>
<sequence length="45" mass="4959">MVRLSQVNILPRGTSRTRSFLAQGVFPTGTIIPTIPAQLRALSHR</sequence>
<organism evidence="1 2">
    <name type="scientific">[Clostridium] asparagiforme DSM 15981</name>
    <dbReference type="NCBI Taxonomy" id="518636"/>
    <lineage>
        <taxon>Bacteria</taxon>
        <taxon>Bacillati</taxon>
        <taxon>Bacillota</taxon>
        <taxon>Clostridia</taxon>
        <taxon>Lachnospirales</taxon>
        <taxon>Lachnospiraceae</taxon>
        <taxon>Enterocloster</taxon>
    </lineage>
</organism>
<accession>C0D632</accession>
<dbReference type="EMBL" id="ACCJ01000390">
    <property type="protein sequence ID" value="EEG53207.1"/>
    <property type="molecule type" value="Genomic_DNA"/>
</dbReference>
<evidence type="ECO:0000313" key="1">
    <source>
        <dbReference type="EMBL" id="EEG53207.1"/>
    </source>
</evidence>
<proteinExistence type="predicted"/>